<dbReference type="EMBL" id="JAPFFF010000258">
    <property type="protein sequence ID" value="KAK8834975.1"/>
    <property type="molecule type" value="Genomic_DNA"/>
</dbReference>
<dbReference type="InterPro" id="IPR036770">
    <property type="entry name" value="Ankyrin_rpt-contain_sf"/>
</dbReference>
<protein>
    <recommendedName>
        <fullName evidence="4">DUF3447 domain-containing protein</fullName>
    </recommendedName>
</protein>
<keyword evidence="3" id="KW-1185">Reference proteome</keyword>
<dbReference type="Proteomes" id="UP001470230">
    <property type="component" value="Unassembled WGS sequence"/>
</dbReference>
<proteinExistence type="predicted"/>
<dbReference type="SMART" id="SM00248">
    <property type="entry name" value="ANK"/>
    <property type="match status" value="5"/>
</dbReference>
<evidence type="ECO:0000313" key="2">
    <source>
        <dbReference type="EMBL" id="KAK8849308.1"/>
    </source>
</evidence>
<gene>
    <name evidence="2" type="ORF">M9Y10_018678</name>
    <name evidence="1" type="ORF">M9Y10_019983</name>
</gene>
<name>A0ABR2HMC2_9EUKA</name>
<reference evidence="2 3" key="1">
    <citation type="submission" date="2024-04" db="EMBL/GenBank/DDBJ databases">
        <title>Tritrichomonas musculus Genome.</title>
        <authorList>
            <person name="Alves-Ferreira E."/>
            <person name="Grigg M."/>
            <person name="Lorenzi H."/>
            <person name="Galac M."/>
        </authorList>
    </citation>
    <scope>NUCLEOTIDE SEQUENCE [LARGE SCALE GENOMIC DNA]</scope>
    <source>
        <strain evidence="2 3">EAF2021</strain>
    </source>
</reference>
<dbReference type="SUPFAM" id="SSF48403">
    <property type="entry name" value="Ankyrin repeat"/>
    <property type="match status" value="1"/>
</dbReference>
<dbReference type="Pfam" id="PF12796">
    <property type="entry name" value="Ank_2"/>
    <property type="match status" value="1"/>
</dbReference>
<organism evidence="2 3">
    <name type="scientific">Tritrichomonas musculus</name>
    <dbReference type="NCBI Taxonomy" id="1915356"/>
    <lineage>
        <taxon>Eukaryota</taxon>
        <taxon>Metamonada</taxon>
        <taxon>Parabasalia</taxon>
        <taxon>Tritrichomonadida</taxon>
        <taxon>Tritrichomonadidae</taxon>
        <taxon>Tritrichomonas</taxon>
    </lineage>
</organism>
<dbReference type="InterPro" id="IPR002110">
    <property type="entry name" value="Ankyrin_rpt"/>
</dbReference>
<dbReference type="EMBL" id="JAPFFF010000026">
    <property type="protein sequence ID" value="KAK8849308.1"/>
    <property type="molecule type" value="Genomic_DNA"/>
</dbReference>
<evidence type="ECO:0000313" key="3">
    <source>
        <dbReference type="Proteomes" id="UP001470230"/>
    </source>
</evidence>
<dbReference type="Gene3D" id="1.25.40.20">
    <property type="entry name" value="Ankyrin repeat-containing domain"/>
    <property type="match status" value="1"/>
</dbReference>
<comment type="caution">
    <text evidence="2">The sequence shown here is derived from an EMBL/GenBank/DDBJ whole genome shotgun (WGS) entry which is preliminary data.</text>
</comment>
<sequence length="578" mass="67372">MKNCLDKYHKEISEIEHLQDFISNLDESNVVLTIEAIKTSNLIQTPYNLKIMIKIIGRLIKYRKKQIQCFFTLIDEIFPLISANFSKSEIMHLFSQKIIFLKFLHDKYITVEDLVNFYGVGSTKIQYFYPEVKNYLSKNPFFLSQLEDPSKYKYIYEYFTSKEGENIEFADDPRLQAGNIDKLSILIQKDDIDTFQKTVSQNNIDLRHHKIEISNFELTKSFPERSATLIEYAAFHGSLKIFKFLLINNTTFSAQLFQCAFCGRNNEIIHLAEKMTKNMDISDSLINAMSLSIIFHYDELSEYLYENYEIPMFFKDFPTSVYFENYSFFFNHINDFNNEYEELLSKEDVTGDDKETFDTAKVVIANIITMCAGNVCPILLKIAINFKNADLNEPIHLLFTKKIWENNGATNPLTYAIQTFNNENAKFLISLDSVDLDYKLSDRITPFIWACYVGNMEMVELLYSKNVDASIVIQESNENALHIATRRDHLDVVKFLIDLNIYDLNIKNEQGEAAIDTAARLGYKEIFNFLKSQNGIEFDNELKPNEERYYPSNFKSPISMRTQFFNSLKENIGSCLLI</sequence>
<accession>A0ABR2HMC2</accession>
<evidence type="ECO:0008006" key="4">
    <source>
        <dbReference type="Google" id="ProtNLM"/>
    </source>
</evidence>
<evidence type="ECO:0000313" key="1">
    <source>
        <dbReference type="EMBL" id="KAK8834975.1"/>
    </source>
</evidence>
<dbReference type="PANTHER" id="PTHR24159:SF5">
    <property type="entry name" value="ANK_REP_REGION DOMAIN-CONTAINING PROTEIN"/>
    <property type="match status" value="1"/>
</dbReference>
<dbReference type="PANTHER" id="PTHR24159">
    <property type="match status" value="1"/>
</dbReference>